<dbReference type="Proteomes" id="UP000644610">
    <property type="component" value="Unassembled WGS sequence"/>
</dbReference>
<organism evidence="3 4">
    <name type="scientific">Planotetraspora silvatica</name>
    <dbReference type="NCBI Taxonomy" id="234614"/>
    <lineage>
        <taxon>Bacteria</taxon>
        <taxon>Bacillati</taxon>
        <taxon>Actinomycetota</taxon>
        <taxon>Actinomycetes</taxon>
        <taxon>Streptosporangiales</taxon>
        <taxon>Streptosporangiaceae</taxon>
        <taxon>Planotetraspora</taxon>
    </lineage>
</organism>
<feature type="domain" description="DUF4190" evidence="2">
    <location>
        <begin position="49"/>
        <end position="110"/>
    </location>
</feature>
<keyword evidence="1" id="KW-0812">Transmembrane</keyword>
<dbReference type="InterPro" id="IPR038468">
    <property type="entry name" value="MmpS_C"/>
</dbReference>
<evidence type="ECO:0000313" key="3">
    <source>
        <dbReference type="EMBL" id="GII51075.1"/>
    </source>
</evidence>
<dbReference type="Pfam" id="PF13828">
    <property type="entry name" value="DUF4190"/>
    <property type="match status" value="1"/>
</dbReference>
<name>A0A8J3V6W4_9ACTN</name>
<feature type="transmembrane region" description="Helical" evidence="1">
    <location>
        <begin position="49"/>
        <end position="79"/>
    </location>
</feature>
<keyword evidence="1" id="KW-0472">Membrane</keyword>
<gene>
    <name evidence="3" type="ORF">Psi02_74990</name>
</gene>
<keyword evidence="4" id="KW-1185">Reference proteome</keyword>
<reference evidence="3" key="1">
    <citation type="submission" date="2021-01" db="EMBL/GenBank/DDBJ databases">
        <title>Whole genome shotgun sequence of Planotetraspora silvatica NBRC 100141.</title>
        <authorList>
            <person name="Komaki H."/>
            <person name="Tamura T."/>
        </authorList>
    </citation>
    <scope>NUCLEOTIDE SEQUENCE</scope>
    <source>
        <strain evidence="3">NBRC 100141</strain>
    </source>
</reference>
<accession>A0A8J3V6W4</accession>
<dbReference type="EMBL" id="BOOQ01000060">
    <property type="protein sequence ID" value="GII51075.1"/>
    <property type="molecule type" value="Genomic_DNA"/>
</dbReference>
<feature type="transmembrane region" description="Helical" evidence="1">
    <location>
        <begin position="91"/>
        <end position="113"/>
    </location>
</feature>
<evidence type="ECO:0000313" key="4">
    <source>
        <dbReference type="Proteomes" id="UP000644610"/>
    </source>
</evidence>
<dbReference type="InterPro" id="IPR025241">
    <property type="entry name" value="DUF4190"/>
</dbReference>
<evidence type="ECO:0000256" key="1">
    <source>
        <dbReference type="SAM" id="Phobius"/>
    </source>
</evidence>
<evidence type="ECO:0000259" key="2">
    <source>
        <dbReference type="Pfam" id="PF13828"/>
    </source>
</evidence>
<sequence>MTERPDQPEGQPDTPGYVYLYWPGQYMYTPYGQPYVHQPASPYRRTNGLAVTALILGLTGFITCGVTSILAAVLGLVALGQIRRDHTGGRGMALAGTVLGWLLTVLWIIYWVWVSAVMATGESFYQADPAKVVAGAHAVTFEVEGEHGAARAGSIMQVVDLSIKGKGSVPLPYRRTVQVPGRISTLSLLAMRDLGTDESLTCRIKVDGRTAREATSDGPLGMCRVEIDLHAG</sequence>
<dbReference type="Gene3D" id="2.60.40.2880">
    <property type="entry name" value="MmpS1-5, C-terminal soluble domain"/>
    <property type="match status" value="1"/>
</dbReference>
<keyword evidence="1" id="KW-1133">Transmembrane helix</keyword>
<comment type="caution">
    <text evidence="3">The sequence shown here is derived from an EMBL/GenBank/DDBJ whole genome shotgun (WGS) entry which is preliminary data.</text>
</comment>
<proteinExistence type="predicted"/>
<protein>
    <recommendedName>
        <fullName evidence="2">DUF4190 domain-containing protein</fullName>
    </recommendedName>
</protein>
<dbReference type="RefSeq" id="WP_239095479.1">
    <property type="nucleotide sequence ID" value="NZ_BAAAKY010000002.1"/>
</dbReference>
<dbReference type="AlphaFoldDB" id="A0A8J3V6W4"/>